<evidence type="ECO:0000313" key="4">
    <source>
        <dbReference type="Proteomes" id="UP000185557"/>
    </source>
</evidence>
<sequence>MANALFKPQFLMVCGLSAALVSCSGGGQGSSGPTRFVSIQPIQVCDDLGIFCADLATFEEATRKIWAQANLDVSFLAPNRLNASRFLTIDNQDEFAELSFAGGAGAFGRNPLSTRTSGPISLWFVESIFPFEGFDTLGLGWIDQNGVLIDDDILTFNNGTGRLDTVAHEIGHNLGLTHEGFGAGGANNLMTDGGFRNSPSTLDDITPDGARLDQLTDRQIDEARNSGFARTAPDPSADSTPRELPTTLPPLADAAPDALPWVAPSKATPVTDLALLPEAAFAATTQAPQPIPNGPAMSLLTAGLLAGYLRWQPRGR</sequence>
<keyword evidence="4" id="KW-1185">Reference proteome</keyword>
<organism evidence="3 4">
    <name type="scientific">Phormidium tenue NIES-30</name>
    <dbReference type="NCBI Taxonomy" id="549789"/>
    <lineage>
        <taxon>Bacteria</taxon>
        <taxon>Bacillati</taxon>
        <taxon>Cyanobacteriota</taxon>
        <taxon>Cyanophyceae</taxon>
        <taxon>Oscillatoriophycideae</taxon>
        <taxon>Oscillatoriales</taxon>
        <taxon>Oscillatoriaceae</taxon>
        <taxon>Phormidium</taxon>
    </lineage>
</organism>
<dbReference type="RefSeq" id="WP_073608592.1">
    <property type="nucleotide sequence ID" value="NZ_MRCG01000007.1"/>
</dbReference>
<dbReference type="OrthoDB" id="531788at2"/>
<feature type="signal peptide" evidence="2">
    <location>
        <begin position="1"/>
        <end position="18"/>
    </location>
</feature>
<evidence type="ECO:0000256" key="1">
    <source>
        <dbReference type="SAM" id="MobiDB-lite"/>
    </source>
</evidence>
<gene>
    <name evidence="3" type="ORF">NIES30_11625</name>
</gene>
<dbReference type="Proteomes" id="UP000185557">
    <property type="component" value="Unassembled WGS sequence"/>
</dbReference>
<dbReference type="InterPro" id="IPR024079">
    <property type="entry name" value="MetalloPept_cat_dom_sf"/>
</dbReference>
<proteinExistence type="predicted"/>
<dbReference type="PROSITE" id="PS51257">
    <property type="entry name" value="PROKAR_LIPOPROTEIN"/>
    <property type="match status" value="1"/>
</dbReference>
<reference evidence="3 4" key="1">
    <citation type="submission" date="2016-11" db="EMBL/GenBank/DDBJ databases">
        <title>Draft Genome Sequences of Nine Cyanobacterial Strains from Diverse Habitats.</title>
        <authorList>
            <person name="Zhu T."/>
            <person name="Hou S."/>
            <person name="Lu X."/>
            <person name="Hess W.R."/>
        </authorList>
    </citation>
    <scope>NUCLEOTIDE SEQUENCE [LARGE SCALE GENOMIC DNA]</scope>
    <source>
        <strain evidence="3 4">NIES-30</strain>
    </source>
</reference>
<accession>A0A1U7J5W1</accession>
<name>A0A1U7J5W1_9CYAN</name>
<dbReference type="STRING" id="549789.NIES30_11625"/>
<evidence type="ECO:0008006" key="5">
    <source>
        <dbReference type="Google" id="ProtNLM"/>
    </source>
</evidence>
<protein>
    <recommendedName>
        <fullName evidence="5">Peptidase metallopeptidase domain-containing protein</fullName>
    </recommendedName>
</protein>
<dbReference type="Pfam" id="PF13582">
    <property type="entry name" value="Reprolysin_3"/>
    <property type="match status" value="1"/>
</dbReference>
<dbReference type="SUPFAM" id="SSF55486">
    <property type="entry name" value="Metalloproteases ('zincins'), catalytic domain"/>
    <property type="match status" value="1"/>
</dbReference>
<evidence type="ECO:0000313" key="3">
    <source>
        <dbReference type="EMBL" id="OKH48138.1"/>
    </source>
</evidence>
<comment type="caution">
    <text evidence="3">The sequence shown here is derived from an EMBL/GenBank/DDBJ whole genome shotgun (WGS) entry which is preliminary data.</text>
</comment>
<dbReference type="AlphaFoldDB" id="A0A1U7J5W1"/>
<dbReference type="Gene3D" id="3.40.390.10">
    <property type="entry name" value="Collagenase (Catalytic Domain)"/>
    <property type="match status" value="1"/>
</dbReference>
<dbReference type="EMBL" id="MRCG01000007">
    <property type="protein sequence ID" value="OKH48138.1"/>
    <property type="molecule type" value="Genomic_DNA"/>
</dbReference>
<dbReference type="GO" id="GO:0008237">
    <property type="term" value="F:metallopeptidase activity"/>
    <property type="evidence" value="ECO:0007669"/>
    <property type="project" value="InterPro"/>
</dbReference>
<feature type="chain" id="PRO_5012459727" description="Peptidase metallopeptidase domain-containing protein" evidence="2">
    <location>
        <begin position="19"/>
        <end position="316"/>
    </location>
</feature>
<feature type="region of interest" description="Disordered" evidence="1">
    <location>
        <begin position="224"/>
        <end position="249"/>
    </location>
</feature>
<evidence type="ECO:0000256" key="2">
    <source>
        <dbReference type="SAM" id="SignalP"/>
    </source>
</evidence>
<keyword evidence="2" id="KW-0732">Signal</keyword>